<feature type="region of interest" description="Disordered" evidence="5">
    <location>
        <begin position="188"/>
        <end position="261"/>
    </location>
</feature>
<dbReference type="HOGENOM" id="CLU_010535_0_0_1"/>
<evidence type="ECO:0000256" key="2">
    <source>
        <dbReference type="ARBA" id="ARBA00022737"/>
    </source>
</evidence>
<feature type="region of interest" description="Disordered" evidence="5">
    <location>
        <begin position="569"/>
        <end position="595"/>
    </location>
</feature>
<dbReference type="RefSeq" id="XP_007332990.1">
    <property type="nucleotide sequence ID" value="XM_007332928.1"/>
</dbReference>
<feature type="domain" description="C2H2-type" evidence="6">
    <location>
        <begin position="526"/>
        <end position="553"/>
    </location>
</feature>
<keyword evidence="3" id="KW-0863">Zinc-finger</keyword>
<dbReference type="PANTHER" id="PTHR23057">
    <property type="entry name" value="JUXTAPOSED WITH ANOTHER ZINC FINGER PROTEIN 1"/>
    <property type="match status" value="1"/>
</dbReference>
<dbReference type="AlphaFoldDB" id="K5X056"/>
<feature type="compositionally biased region" description="Polar residues" evidence="5">
    <location>
        <begin position="483"/>
        <end position="498"/>
    </location>
</feature>
<feature type="compositionally biased region" description="Low complexity" evidence="5">
    <location>
        <begin position="243"/>
        <end position="261"/>
    </location>
</feature>
<evidence type="ECO:0000256" key="4">
    <source>
        <dbReference type="ARBA" id="ARBA00022833"/>
    </source>
</evidence>
<dbReference type="STRING" id="597362.K5X056"/>
<evidence type="ECO:0000259" key="6">
    <source>
        <dbReference type="SMART" id="SM00355"/>
    </source>
</evidence>
<feature type="region of interest" description="Disordered" evidence="5">
    <location>
        <begin position="623"/>
        <end position="661"/>
    </location>
</feature>
<evidence type="ECO:0000256" key="5">
    <source>
        <dbReference type="SAM" id="MobiDB-lite"/>
    </source>
</evidence>
<dbReference type="PANTHER" id="PTHR23057:SF0">
    <property type="entry name" value="JUXTAPOSED WITH ANOTHER ZINC FINGER PROTEIN 1"/>
    <property type="match status" value="1"/>
</dbReference>
<feature type="region of interest" description="Disordered" evidence="5">
    <location>
        <begin position="465"/>
        <end position="498"/>
    </location>
</feature>
<feature type="region of interest" description="Disordered" evidence="5">
    <location>
        <begin position="354"/>
        <end position="407"/>
    </location>
</feature>
<dbReference type="InterPro" id="IPR013087">
    <property type="entry name" value="Znf_C2H2_type"/>
</dbReference>
<sequence>MASASTSQPIALPAHSPAAVAYHDYQMADGSYTGSSGPFNPASYTRHFLGSPISWRPSSFNAGSLSHRPHDSPLYGSIDANEMRYGRTPSSSLETRDSLLNALNLFDREGELCRNYTCCGLQLNDLHALLEHFEAVHIVIVDGDIDNPQMQIPFNPVINTAVTSPPSDPPAAFDPDDMELELELDNSASSLAPPPTVYHSSPSSGAPTPPDTPISTPLSAWPSPHAFRSHHITPASSQPPSPRSKTAAPTRTSSPAAASTLRPNLSLNLAGASVFSRAHASSPNVLANPEDAFNTYARFSQDYSSGLPGAQFNPAPADEASMVTHPPHNGYWQQNGGQQPGCVPPALLFSNSVTATPASTPGGSRVPSPSGYLPGIAHSHPHSALSSASMPTTPISSTSTCRPSSLSRAMSAANPSLLLSKPFKCPKPNCNKSYKQANGLKYHITHGSCNFAPPKDLEHVKDLLERKKRERERERDLGFGRTLSGSNTPITSGPATPSTELALEYGITEMDLREVEKEAERRLRPFACGVGDCQRRYKNMNGLRYHYQHSGEHGAQGLALLASGQHECLQGAKRSHHGNQSSHQQLLQSPQPQQPENQFTLIEDQEGKKRLVIRPATTPQQLASVTQQVHVQQDQRSGVNAPVQVNVCDPPSQSPVSAASTNQIHVTPVTVTPPLGQRGLQQQQQQSAGIYAGQYSPQQQNPYAYACYTPSLMGAGYSQAQLATFHQQFKEQYRGFATQIQQQQQQQQQAPATNEDAAT</sequence>
<keyword evidence="4" id="KW-0862">Zinc</keyword>
<dbReference type="SMART" id="SM00355">
    <property type="entry name" value="ZnF_C2H2"/>
    <property type="match status" value="3"/>
</dbReference>
<proteinExistence type="predicted"/>
<keyword evidence="8" id="KW-1185">Reference proteome</keyword>
<reference evidence="8" key="1">
    <citation type="journal article" date="2012" name="Proc. Natl. Acad. Sci. U.S.A.">
        <title>Genome sequence of the button mushroom Agaricus bisporus reveals mechanisms governing adaptation to a humic-rich ecological niche.</title>
        <authorList>
            <person name="Morin E."/>
            <person name="Kohler A."/>
            <person name="Baker A.R."/>
            <person name="Foulongne-Oriol M."/>
            <person name="Lombard V."/>
            <person name="Nagy L.G."/>
            <person name="Ohm R.A."/>
            <person name="Patyshakuliyeva A."/>
            <person name="Brun A."/>
            <person name="Aerts A.L."/>
            <person name="Bailey A.M."/>
            <person name="Billette C."/>
            <person name="Coutinho P.M."/>
            <person name="Deakin G."/>
            <person name="Doddapaneni H."/>
            <person name="Floudas D."/>
            <person name="Grimwood J."/>
            <person name="Hilden K."/>
            <person name="Kuees U."/>
            <person name="LaButti K.M."/>
            <person name="Lapidus A."/>
            <person name="Lindquist E.A."/>
            <person name="Lucas S.M."/>
            <person name="Murat C."/>
            <person name="Riley R.W."/>
            <person name="Salamov A.A."/>
            <person name="Schmutz J."/>
            <person name="Subramanian V."/>
            <person name="Woesten H.A.B."/>
            <person name="Xu J."/>
            <person name="Eastwood D.C."/>
            <person name="Foster G.D."/>
            <person name="Sonnenberg A.S."/>
            <person name="Cullen D."/>
            <person name="de Vries R.P."/>
            <person name="Lundell T."/>
            <person name="Hibbett D.S."/>
            <person name="Henrissat B."/>
            <person name="Burton K.S."/>
            <person name="Kerrigan R.W."/>
            <person name="Challen M.P."/>
            <person name="Grigoriev I.V."/>
            <person name="Martin F."/>
        </authorList>
    </citation>
    <scope>NUCLEOTIDE SEQUENCE [LARGE SCALE GENOMIC DNA]</scope>
    <source>
        <strain evidence="8">JB137-S8 / ATCC MYA-4627 / FGSC 10392</strain>
    </source>
</reference>
<gene>
    <name evidence="7" type="ORF">AGABI1DRAFT_115834</name>
</gene>
<accession>K5X056</accession>
<protein>
    <recommendedName>
        <fullName evidence="6">C2H2-type domain-containing protein</fullName>
    </recommendedName>
</protein>
<keyword evidence="2" id="KW-0677">Repeat</keyword>
<evidence type="ECO:0000313" key="7">
    <source>
        <dbReference type="EMBL" id="EKM76257.1"/>
    </source>
</evidence>
<keyword evidence="1" id="KW-0479">Metal-binding</keyword>
<dbReference type="GO" id="GO:0005634">
    <property type="term" value="C:nucleus"/>
    <property type="evidence" value="ECO:0007669"/>
    <property type="project" value="TreeGrafter"/>
</dbReference>
<feature type="compositionally biased region" description="Low complexity" evidence="5">
    <location>
        <begin position="580"/>
        <end position="595"/>
    </location>
</feature>
<dbReference type="Gene3D" id="3.30.160.60">
    <property type="entry name" value="Classic Zinc Finger"/>
    <property type="match status" value="1"/>
</dbReference>
<feature type="domain" description="C2H2-type" evidence="6">
    <location>
        <begin position="116"/>
        <end position="137"/>
    </location>
</feature>
<dbReference type="GO" id="GO:0008270">
    <property type="term" value="F:zinc ion binding"/>
    <property type="evidence" value="ECO:0007669"/>
    <property type="project" value="UniProtKB-KW"/>
</dbReference>
<dbReference type="OrthoDB" id="3269380at2759"/>
<feature type="compositionally biased region" description="Basic and acidic residues" evidence="5">
    <location>
        <begin position="465"/>
        <end position="478"/>
    </location>
</feature>
<dbReference type="Proteomes" id="UP000008493">
    <property type="component" value="Unassembled WGS sequence"/>
</dbReference>
<feature type="domain" description="C2H2-type" evidence="6">
    <location>
        <begin position="423"/>
        <end position="446"/>
    </location>
</feature>
<evidence type="ECO:0000256" key="1">
    <source>
        <dbReference type="ARBA" id="ARBA00022723"/>
    </source>
</evidence>
<dbReference type="OMA" id="DHFEECH"/>
<feature type="compositionally biased region" description="Low complexity" evidence="5">
    <location>
        <begin position="382"/>
        <end position="407"/>
    </location>
</feature>
<organism evidence="7 8">
    <name type="scientific">Agaricus bisporus var. burnettii (strain JB137-S8 / ATCC MYA-4627 / FGSC 10392)</name>
    <name type="common">White button mushroom</name>
    <dbReference type="NCBI Taxonomy" id="597362"/>
    <lineage>
        <taxon>Eukaryota</taxon>
        <taxon>Fungi</taxon>
        <taxon>Dikarya</taxon>
        <taxon>Basidiomycota</taxon>
        <taxon>Agaricomycotina</taxon>
        <taxon>Agaricomycetes</taxon>
        <taxon>Agaricomycetidae</taxon>
        <taxon>Agaricales</taxon>
        <taxon>Agaricineae</taxon>
        <taxon>Agaricaceae</taxon>
        <taxon>Agaricus</taxon>
    </lineage>
</organism>
<evidence type="ECO:0000256" key="3">
    <source>
        <dbReference type="ARBA" id="ARBA00022771"/>
    </source>
</evidence>
<dbReference type="InParanoid" id="K5X056"/>
<evidence type="ECO:0000313" key="8">
    <source>
        <dbReference type="Proteomes" id="UP000008493"/>
    </source>
</evidence>
<dbReference type="eggNOG" id="KOG4124">
    <property type="taxonomic scope" value="Eukaryota"/>
</dbReference>
<dbReference type="InterPro" id="IPR051580">
    <property type="entry name" value="ZnF-Chromatin_assoc"/>
</dbReference>
<name>K5X056_AGABU</name>
<dbReference type="EMBL" id="JH971403">
    <property type="protein sequence ID" value="EKM76257.1"/>
    <property type="molecule type" value="Genomic_DNA"/>
</dbReference>
<feature type="region of interest" description="Disordered" evidence="5">
    <location>
        <begin position="736"/>
        <end position="759"/>
    </location>
</feature>
<feature type="compositionally biased region" description="Low complexity" evidence="5">
    <location>
        <begin position="739"/>
        <end position="749"/>
    </location>
</feature>
<dbReference type="KEGG" id="abp:AGABI1DRAFT115834"/>
<dbReference type="GeneID" id="18824875"/>
<feature type="compositionally biased region" description="Polar residues" evidence="5">
    <location>
        <begin position="623"/>
        <end position="638"/>
    </location>
</feature>